<evidence type="ECO:0000313" key="1">
    <source>
        <dbReference type="EMBL" id="SDD55235.1"/>
    </source>
</evidence>
<dbReference type="AlphaFoldDB" id="A0A1G6VQV0"/>
<dbReference type="EMBL" id="FNAO01000001">
    <property type="protein sequence ID" value="SDD55235.1"/>
    <property type="molecule type" value="Genomic_DNA"/>
</dbReference>
<evidence type="ECO:0000313" key="2">
    <source>
        <dbReference type="Proteomes" id="UP000199109"/>
    </source>
</evidence>
<accession>A0A1G6VQV0</accession>
<proteinExistence type="predicted"/>
<gene>
    <name evidence="1" type="ORF">SAMN05421636_10113</name>
</gene>
<name>A0A1G6VQV0_9FLAO</name>
<sequence length="41" mass="4785">MSFKPLGFIEHGVEDTTSEKVERWAGAMENYTLEKRKAKRN</sequence>
<reference evidence="1 2" key="1">
    <citation type="submission" date="2016-10" db="EMBL/GenBank/DDBJ databases">
        <authorList>
            <person name="de Groot N.N."/>
        </authorList>
    </citation>
    <scope>NUCLEOTIDE SEQUENCE [LARGE SCALE GENOMIC DNA]</scope>
    <source>
        <strain evidence="1 2">DSM 23421</strain>
    </source>
</reference>
<keyword evidence="2" id="KW-1185">Reference proteome</keyword>
<protein>
    <submittedName>
        <fullName evidence="1">Uncharacterized protein</fullName>
    </submittedName>
</protein>
<organism evidence="1 2">
    <name type="scientific">Pricia antarctica</name>
    <dbReference type="NCBI Taxonomy" id="641691"/>
    <lineage>
        <taxon>Bacteria</taxon>
        <taxon>Pseudomonadati</taxon>
        <taxon>Bacteroidota</taxon>
        <taxon>Flavobacteriia</taxon>
        <taxon>Flavobacteriales</taxon>
        <taxon>Flavobacteriaceae</taxon>
        <taxon>Pricia</taxon>
    </lineage>
</organism>
<dbReference type="Proteomes" id="UP000199109">
    <property type="component" value="Unassembled WGS sequence"/>
</dbReference>
<dbReference type="STRING" id="641691.SAMN05421636_10113"/>